<dbReference type="GO" id="GO:0003700">
    <property type="term" value="F:DNA-binding transcription factor activity"/>
    <property type="evidence" value="ECO:0007669"/>
    <property type="project" value="InterPro"/>
</dbReference>
<gene>
    <name evidence="3" type="ORF">LI90_3014</name>
</gene>
<protein>
    <submittedName>
        <fullName evidence="3">Transcriptional regulator</fullName>
    </submittedName>
</protein>
<dbReference type="Pfam" id="PF01047">
    <property type="entry name" value="MarR"/>
    <property type="match status" value="1"/>
</dbReference>
<evidence type="ECO:0000313" key="3">
    <source>
        <dbReference type="EMBL" id="KWX01979.1"/>
    </source>
</evidence>
<dbReference type="PANTHER" id="PTHR33164">
    <property type="entry name" value="TRANSCRIPTIONAL REGULATOR, MARR FAMILY"/>
    <property type="match status" value="1"/>
</dbReference>
<accession>A0A132MVU1</accession>
<dbReference type="InterPro" id="IPR039422">
    <property type="entry name" value="MarR/SlyA-like"/>
</dbReference>
<dbReference type="PROSITE" id="PS50995">
    <property type="entry name" value="HTH_MARR_2"/>
    <property type="match status" value="1"/>
</dbReference>
<organism evidence="3 4">
    <name type="scientific">Carbonactinospora thermoautotrophica</name>
    <dbReference type="NCBI Taxonomy" id="1469144"/>
    <lineage>
        <taxon>Bacteria</taxon>
        <taxon>Bacillati</taxon>
        <taxon>Actinomycetota</taxon>
        <taxon>Actinomycetes</taxon>
        <taxon>Kitasatosporales</taxon>
        <taxon>Carbonactinosporaceae</taxon>
        <taxon>Carbonactinospora</taxon>
    </lineage>
</organism>
<reference evidence="4" key="1">
    <citation type="submission" date="2015-04" db="EMBL/GenBank/DDBJ databases">
        <title>Physiological reanalysis, assessment of diazotrophy, and genome sequences of multiple isolates of Streptomyces thermoautotrophicus.</title>
        <authorList>
            <person name="MacKellar D.C."/>
            <person name="Lieber L."/>
            <person name="Norman J."/>
            <person name="Bolger A."/>
            <person name="Tobin C."/>
            <person name="Murray J.W."/>
            <person name="Chang R."/>
            <person name="Ford T."/>
            <person name="Nguyen P.Q."/>
            <person name="Woodward J."/>
            <person name="Permingeat H."/>
            <person name="Joshi N.S."/>
            <person name="Silver P.A."/>
            <person name="Usadel B."/>
            <person name="Rutherford A.W."/>
            <person name="Friesen M."/>
            <person name="Prell J."/>
        </authorList>
    </citation>
    <scope>NUCLEOTIDE SEQUENCE [LARGE SCALE GENOMIC DNA]</scope>
    <source>
        <strain evidence="4">H1</strain>
    </source>
</reference>
<dbReference type="PANTHER" id="PTHR33164:SF43">
    <property type="entry name" value="HTH-TYPE TRANSCRIPTIONAL REPRESSOR YETL"/>
    <property type="match status" value="1"/>
</dbReference>
<dbReference type="STRING" id="1469144.LI90_3014"/>
<dbReference type="PATRIC" id="fig|1469144.10.peg.3250"/>
<dbReference type="InterPro" id="IPR036388">
    <property type="entry name" value="WH-like_DNA-bd_sf"/>
</dbReference>
<dbReference type="InterPro" id="IPR000835">
    <property type="entry name" value="HTH_MarR-typ"/>
</dbReference>
<dbReference type="GO" id="GO:0006950">
    <property type="term" value="P:response to stress"/>
    <property type="evidence" value="ECO:0007669"/>
    <property type="project" value="TreeGrafter"/>
</dbReference>
<feature type="domain" description="HTH marR-type" evidence="2">
    <location>
        <begin position="32"/>
        <end position="164"/>
    </location>
</feature>
<keyword evidence="4" id="KW-1185">Reference proteome</keyword>
<dbReference type="AlphaFoldDB" id="A0A132MVU1"/>
<dbReference type="Proteomes" id="UP000070188">
    <property type="component" value="Unassembled WGS sequence"/>
</dbReference>
<comment type="caution">
    <text evidence="3">The sequence shown here is derived from an EMBL/GenBank/DDBJ whole genome shotgun (WGS) entry which is preliminary data.</text>
</comment>
<sequence length="175" mass="18715">MHSVEGVDGPANSASSSSASRTSAGTLPPDLAASTGFLLGKVGASVTRRLANALSLLGLRQKHFAVLALLEDSGSCAQQSVAARLNLDPSGLVSVIDDLRRRGAVERERDPEDRRRHTVRLTEVGRALLAECRELVASVDAEWLAPLSEEQRRQLHAILLRLAEADPVIPSPRIS</sequence>
<dbReference type="PRINTS" id="PR00598">
    <property type="entry name" value="HTHMARR"/>
</dbReference>
<dbReference type="InterPro" id="IPR036390">
    <property type="entry name" value="WH_DNA-bd_sf"/>
</dbReference>
<evidence type="ECO:0000259" key="2">
    <source>
        <dbReference type="PROSITE" id="PS50995"/>
    </source>
</evidence>
<proteinExistence type="predicted"/>
<feature type="compositionally biased region" description="Low complexity" evidence="1">
    <location>
        <begin position="11"/>
        <end position="24"/>
    </location>
</feature>
<feature type="region of interest" description="Disordered" evidence="1">
    <location>
        <begin position="1"/>
        <end position="26"/>
    </location>
</feature>
<dbReference type="EMBL" id="LAXD01000001">
    <property type="protein sequence ID" value="KWX01979.1"/>
    <property type="molecule type" value="Genomic_DNA"/>
</dbReference>
<evidence type="ECO:0000313" key="4">
    <source>
        <dbReference type="Proteomes" id="UP000070188"/>
    </source>
</evidence>
<name>A0A132MVU1_9ACTN</name>
<dbReference type="RefSeq" id="WP_066888782.1">
    <property type="nucleotide sequence ID" value="NZ_CP171739.1"/>
</dbReference>
<dbReference type="OrthoDB" id="122135at2"/>
<dbReference type="SMART" id="SM00347">
    <property type="entry name" value="HTH_MARR"/>
    <property type="match status" value="1"/>
</dbReference>
<evidence type="ECO:0000256" key="1">
    <source>
        <dbReference type="SAM" id="MobiDB-lite"/>
    </source>
</evidence>
<dbReference type="Gene3D" id="1.10.10.10">
    <property type="entry name" value="Winged helix-like DNA-binding domain superfamily/Winged helix DNA-binding domain"/>
    <property type="match status" value="1"/>
</dbReference>
<dbReference type="SUPFAM" id="SSF46785">
    <property type="entry name" value="Winged helix' DNA-binding domain"/>
    <property type="match status" value="1"/>
</dbReference>